<organism evidence="1">
    <name type="scientific">Anguilla anguilla</name>
    <name type="common">European freshwater eel</name>
    <name type="synonym">Muraena anguilla</name>
    <dbReference type="NCBI Taxonomy" id="7936"/>
    <lineage>
        <taxon>Eukaryota</taxon>
        <taxon>Metazoa</taxon>
        <taxon>Chordata</taxon>
        <taxon>Craniata</taxon>
        <taxon>Vertebrata</taxon>
        <taxon>Euteleostomi</taxon>
        <taxon>Actinopterygii</taxon>
        <taxon>Neopterygii</taxon>
        <taxon>Teleostei</taxon>
        <taxon>Anguilliformes</taxon>
        <taxon>Anguillidae</taxon>
        <taxon>Anguilla</taxon>
    </lineage>
</organism>
<evidence type="ECO:0000313" key="1">
    <source>
        <dbReference type="EMBL" id="JAH58110.1"/>
    </source>
</evidence>
<sequence>MIASFMIKSLRGFKTGLVESYIVKKACFLEHTASMTICGYLLCCHCEVGGKTSRTLQFHLHQQIFNSHFLKTVYCP</sequence>
<protein>
    <submittedName>
        <fullName evidence="1">Uncharacterized protein</fullName>
    </submittedName>
</protein>
<proteinExistence type="predicted"/>
<reference evidence="1" key="1">
    <citation type="submission" date="2014-11" db="EMBL/GenBank/DDBJ databases">
        <authorList>
            <person name="Amaro Gonzalez C."/>
        </authorList>
    </citation>
    <scope>NUCLEOTIDE SEQUENCE</scope>
</reference>
<dbReference type="EMBL" id="GBXM01050467">
    <property type="protein sequence ID" value="JAH58110.1"/>
    <property type="molecule type" value="Transcribed_RNA"/>
</dbReference>
<reference evidence="1" key="2">
    <citation type="journal article" date="2015" name="Fish Shellfish Immunol.">
        <title>Early steps in the European eel (Anguilla anguilla)-Vibrio vulnificus interaction in the gills: Role of the RtxA13 toxin.</title>
        <authorList>
            <person name="Callol A."/>
            <person name="Pajuelo D."/>
            <person name="Ebbesson L."/>
            <person name="Teles M."/>
            <person name="MacKenzie S."/>
            <person name="Amaro C."/>
        </authorList>
    </citation>
    <scope>NUCLEOTIDE SEQUENCE</scope>
</reference>
<accession>A0A0E9TYT6</accession>
<name>A0A0E9TYT6_ANGAN</name>
<dbReference type="AlphaFoldDB" id="A0A0E9TYT6"/>